<sequence length="64" mass="7438">MFLKNRFVLSVFSRRLFIELLNCWSPLSHLVTLLNKHGDNADIFNDTLSMFKSNCISVFDNNSL</sequence>
<gene>
    <name evidence="1" type="ORF">O3M35_004162</name>
</gene>
<evidence type="ECO:0000313" key="1">
    <source>
        <dbReference type="EMBL" id="KAK9497453.1"/>
    </source>
</evidence>
<accession>A0AAW1CIK6</accession>
<dbReference type="Proteomes" id="UP001461498">
    <property type="component" value="Unassembled WGS sequence"/>
</dbReference>
<proteinExistence type="predicted"/>
<reference evidence="1 2" key="1">
    <citation type="submission" date="2022-12" db="EMBL/GenBank/DDBJ databases">
        <title>Chromosome-level genome assembly of true bugs.</title>
        <authorList>
            <person name="Ma L."/>
            <person name="Li H."/>
        </authorList>
    </citation>
    <scope>NUCLEOTIDE SEQUENCE [LARGE SCALE GENOMIC DNA]</scope>
    <source>
        <strain evidence="1">Lab_2022b</strain>
    </source>
</reference>
<evidence type="ECO:0000313" key="2">
    <source>
        <dbReference type="Proteomes" id="UP001461498"/>
    </source>
</evidence>
<keyword evidence="2" id="KW-1185">Reference proteome</keyword>
<organism evidence="1 2">
    <name type="scientific">Rhynocoris fuscipes</name>
    <dbReference type="NCBI Taxonomy" id="488301"/>
    <lineage>
        <taxon>Eukaryota</taxon>
        <taxon>Metazoa</taxon>
        <taxon>Ecdysozoa</taxon>
        <taxon>Arthropoda</taxon>
        <taxon>Hexapoda</taxon>
        <taxon>Insecta</taxon>
        <taxon>Pterygota</taxon>
        <taxon>Neoptera</taxon>
        <taxon>Paraneoptera</taxon>
        <taxon>Hemiptera</taxon>
        <taxon>Heteroptera</taxon>
        <taxon>Panheteroptera</taxon>
        <taxon>Cimicomorpha</taxon>
        <taxon>Reduviidae</taxon>
        <taxon>Harpactorinae</taxon>
        <taxon>Harpactorini</taxon>
        <taxon>Rhynocoris</taxon>
    </lineage>
</organism>
<dbReference type="AlphaFoldDB" id="A0AAW1CIK6"/>
<dbReference type="EMBL" id="JAPXFL010000014">
    <property type="protein sequence ID" value="KAK9497453.1"/>
    <property type="molecule type" value="Genomic_DNA"/>
</dbReference>
<name>A0AAW1CIK6_9HEMI</name>
<protein>
    <submittedName>
        <fullName evidence="1">Uncharacterized protein</fullName>
    </submittedName>
</protein>
<comment type="caution">
    <text evidence="1">The sequence shown here is derived from an EMBL/GenBank/DDBJ whole genome shotgun (WGS) entry which is preliminary data.</text>
</comment>